<dbReference type="RefSeq" id="WP_102842703.1">
    <property type="nucleotide sequence ID" value="NZ_PDZR01000003.1"/>
</dbReference>
<comment type="caution">
    <text evidence="2">The sequence shown here is derived from an EMBL/GenBank/DDBJ whole genome shotgun (WGS) entry which is preliminary data.</text>
</comment>
<organism evidence="2 3">
    <name type="scientific">Methylocella silvestris</name>
    <dbReference type="NCBI Taxonomy" id="199596"/>
    <lineage>
        <taxon>Bacteria</taxon>
        <taxon>Pseudomonadati</taxon>
        <taxon>Pseudomonadota</taxon>
        <taxon>Alphaproteobacteria</taxon>
        <taxon>Hyphomicrobiales</taxon>
        <taxon>Beijerinckiaceae</taxon>
        <taxon>Methylocella</taxon>
    </lineage>
</organism>
<protein>
    <submittedName>
        <fullName evidence="2">MBL fold metallo-hydrolase</fullName>
    </submittedName>
</protein>
<dbReference type="PANTHER" id="PTHR46018">
    <property type="entry name" value="ZINC PHOSPHODIESTERASE ELAC PROTEIN 1"/>
    <property type="match status" value="1"/>
</dbReference>
<gene>
    <name evidence="2" type="ORF">CR492_05325</name>
</gene>
<name>A0A2J7TK21_METSI</name>
<dbReference type="CDD" id="cd07740">
    <property type="entry name" value="metallo-hydrolase-like_MBL-fold"/>
    <property type="match status" value="1"/>
</dbReference>
<dbReference type="InterPro" id="IPR001279">
    <property type="entry name" value="Metallo-B-lactamas"/>
</dbReference>
<proteinExistence type="predicted"/>
<dbReference type="InterPro" id="IPR036866">
    <property type="entry name" value="RibonucZ/Hydroxyglut_hydro"/>
</dbReference>
<dbReference type="EMBL" id="PDZR01000003">
    <property type="protein sequence ID" value="PNG27111.1"/>
    <property type="molecule type" value="Genomic_DNA"/>
</dbReference>
<feature type="domain" description="Metallo-beta-lactamase" evidence="1">
    <location>
        <begin position="18"/>
        <end position="219"/>
    </location>
</feature>
<dbReference type="Pfam" id="PF23023">
    <property type="entry name" value="Anti-Pycsar_Apyc1"/>
    <property type="match status" value="1"/>
</dbReference>
<evidence type="ECO:0000313" key="2">
    <source>
        <dbReference type="EMBL" id="PNG27111.1"/>
    </source>
</evidence>
<dbReference type="PANTHER" id="PTHR46018:SF7">
    <property type="entry name" value="RIBONUCLEASE Z"/>
    <property type="match status" value="1"/>
</dbReference>
<dbReference type="SUPFAM" id="SSF56281">
    <property type="entry name" value="Metallo-hydrolase/oxidoreductase"/>
    <property type="match status" value="1"/>
</dbReference>
<evidence type="ECO:0000313" key="3">
    <source>
        <dbReference type="Proteomes" id="UP000236286"/>
    </source>
</evidence>
<dbReference type="Proteomes" id="UP000236286">
    <property type="component" value="Unassembled WGS sequence"/>
</dbReference>
<evidence type="ECO:0000259" key="1">
    <source>
        <dbReference type="SMART" id="SM00849"/>
    </source>
</evidence>
<sequence>MKVTIVGSGDAFGSGGRAHTCFRIDSASGAAIVDFGASSIASWKRLGLSFDQIDAVAISHLHGDHFGGLPFLLLDCQFVERRTRPLLLMGPPGFRERLRQACDAFFPGGARMQWSFPWRVEEIAPGEPGQLCGFAIETFSVVHSSGSASAGIRLSDGGCVFAYSGDTQWTDTLFDISANADLFLCECYSGDIAVPHHMDWPTLKAKLPRFSAKRIVITHMSATALARRADMEREGLTVADDGQTFCLEPLSDHAAHQGVSALP</sequence>
<dbReference type="AlphaFoldDB" id="A0A2J7TK21"/>
<dbReference type="SMART" id="SM00849">
    <property type="entry name" value="Lactamase_B"/>
    <property type="match status" value="1"/>
</dbReference>
<dbReference type="OrthoDB" id="9800940at2"/>
<keyword evidence="2" id="KW-0378">Hydrolase</keyword>
<dbReference type="Gene3D" id="3.60.15.10">
    <property type="entry name" value="Ribonuclease Z/Hydroxyacylglutathione hydrolase-like"/>
    <property type="match status" value="1"/>
</dbReference>
<dbReference type="GO" id="GO:0042781">
    <property type="term" value="F:3'-tRNA processing endoribonuclease activity"/>
    <property type="evidence" value="ECO:0007669"/>
    <property type="project" value="TreeGrafter"/>
</dbReference>
<reference evidence="2 3" key="1">
    <citation type="submission" date="2017-10" db="EMBL/GenBank/DDBJ databases">
        <title>Genome announcement of Methylocella silvestris TVC from permafrost.</title>
        <authorList>
            <person name="Wang J."/>
            <person name="Geng K."/>
            <person name="Ul-Haque F."/>
            <person name="Crombie A.T."/>
            <person name="Street L.E."/>
            <person name="Wookey P.A."/>
            <person name="Murrell J.C."/>
            <person name="Pratscher J."/>
        </authorList>
    </citation>
    <scope>NUCLEOTIDE SEQUENCE [LARGE SCALE GENOMIC DNA]</scope>
    <source>
        <strain evidence="2 3">TVC</strain>
    </source>
</reference>
<accession>A0A2J7TK21</accession>